<reference evidence="2 3" key="2">
    <citation type="submission" date="2019-02" db="EMBL/GenBank/DDBJ databases">
        <title>'Lichenibacterium ramalinii' gen. nov. sp. nov., 'Lichenibacterium minor' gen. nov. sp. nov.</title>
        <authorList>
            <person name="Pankratov T."/>
        </authorList>
    </citation>
    <scope>NUCLEOTIDE SEQUENCE [LARGE SCALE GENOMIC DNA]</scope>
    <source>
        <strain evidence="2 3">RmlP026</strain>
    </source>
</reference>
<gene>
    <name evidence="2" type="ORF">D3273_22005</name>
</gene>
<evidence type="ECO:0000259" key="1">
    <source>
        <dbReference type="Pfam" id="PF07364"/>
    </source>
</evidence>
<sequence>MKTFIATLGTETDTFSPIPTGRAAFRECMFHRGAGSTDGTSDFAHPMPAVVVKSAQHFAAGFAPACDPIASVAAPGTASPDFAALRLPKAGRPLWPQVADPFAPPNP</sequence>
<evidence type="ECO:0000313" key="2">
    <source>
        <dbReference type="EMBL" id="RYC29805.1"/>
    </source>
</evidence>
<feature type="domain" description="Microcystin LR degradation protein MlrC N-terminal" evidence="1">
    <location>
        <begin position="2"/>
        <end position="63"/>
    </location>
</feature>
<dbReference type="Pfam" id="PF07364">
    <property type="entry name" value="DUF1485"/>
    <property type="match status" value="1"/>
</dbReference>
<name>A0A4Q2U4S6_9HYPH</name>
<reference evidence="2 3" key="1">
    <citation type="submission" date="2018-12" db="EMBL/GenBank/DDBJ databases">
        <authorList>
            <person name="Grouzdev D.S."/>
            <person name="Krutkina M.S."/>
        </authorList>
    </citation>
    <scope>NUCLEOTIDE SEQUENCE [LARGE SCALE GENOMIC DNA]</scope>
    <source>
        <strain evidence="2 3">RmlP026</strain>
    </source>
</reference>
<protein>
    <recommendedName>
        <fullName evidence="1">Microcystin LR degradation protein MlrC N-terminal domain-containing protein</fullName>
    </recommendedName>
</protein>
<dbReference type="OrthoDB" id="9782658at2"/>
<keyword evidence="3" id="KW-1185">Reference proteome</keyword>
<organism evidence="2 3">
    <name type="scientific">Lichenibacterium minor</name>
    <dbReference type="NCBI Taxonomy" id="2316528"/>
    <lineage>
        <taxon>Bacteria</taxon>
        <taxon>Pseudomonadati</taxon>
        <taxon>Pseudomonadota</taxon>
        <taxon>Alphaproteobacteria</taxon>
        <taxon>Hyphomicrobiales</taxon>
        <taxon>Lichenihabitantaceae</taxon>
        <taxon>Lichenibacterium</taxon>
    </lineage>
</organism>
<dbReference type="AlphaFoldDB" id="A0A4Q2U4S6"/>
<accession>A0A4Q2U4S6</accession>
<proteinExistence type="predicted"/>
<comment type="caution">
    <text evidence="2">The sequence shown here is derived from an EMBL/GenBank/DDBJ whole genome shotgun (WGS) entry which is preliminary data.</text>
</comment>
<dbReference type="Proteomes" id="UP000290759">
    <property type="component" value="Unassembled WGS sequence"/>
</dbReference>
<evidence type="ECO:0000313" key="3">
    <source>
        <dbReference type="Proteomes" id="UP000290759"/>
    </source>
</evidence>
<dbReference type="InterPro" id="IPR015995">
    <property type="entry name" value="MlrC_N"/>
</dbReference>
<dbReference type="RefSeq" id="WP_129229048.1">
    <property type="nucleotide sequence ID" value="NZ_QYBB01000039.1"/>
</dbReference>
<dbReference type="EMBL" id="QYBB01000039">
    <property type="protein sequence ID" value="RYC29805.1"/>
    <property type="molecule type" value="Genomic_DNA"/>
</dbReference>